<sequence>MNGVENAKWTERRLLMDVTFRKKGNQKSFWKKLTPTCLGLK</sequence>
<dbReference type="EMBL" id="JANUXX010000001">
    <property type="protein sequence ID" value="MCS4487813.1"/>
    <property type="molecule type" value="Genomic_DNA"/>
</dbReference>
<dbReference type="Proteomes" id="UP001206548">
    <property type="component" value="Unassembled WGS sequence"/>
</dbReference>
<protein>
    <submittedName>
        <fullName evidence="1">Uncharacterized protein</fullName>
    </submittedName>
</protein>
<dbReference type="RefSeq" id="WP_259137214.1">
    <property type="nucleotide sequence ID" value="NZ_JANUXX010000001.1"/>
</dbReference>
<reference evidence="1 2" key="1">
    <citation type="journal article" date="2023" name="Int. J. Syst. Evol. Microbiol.">
        <title>Streptococcus sciuri sp. nov., Staphylococcus marylandisciuri sp. nov. and Staphylococcus americanisciuri sp. nov., isolated from faeces of eastern grey squirrel (Sciurus carolinensis).</title>
        <authorList>
            <person name="Volokhov D.V."/>
            <person name="Zagorodnyaya T.A."/>
            <person name="Furtak V.A."/>
            <person name="Nattanmai G."/>
            <person name="Randall L."/>
            <person name="Jose S."/>
            <person name="Gao Y."/>
            <person name="Eisenberg T."/>
            <person name="Delmonte P."/>
            <person name="Blom J."/>
            <person name="Mitchell K.K."/>
        </authorList>
    </citation>
    <scope>NUCLEOTIDE SEQUENCE [LARGE SCALE GENOMIC DNA]</scope>
    <source>
        <strain evidence="1 2">SQ9-PEA</strain>
    </source>
</reference>
<accession>A0ABT2F6J7</accession>
<name>A0ABT2F6J7_9STRE</name>
<gene>
    <name evidence="1" type="ORF">NXS10_02335</name>
</gene>
<comment type="caution">
    <text evidence="1">The sequence shown here is derived from an EMBL/GenBank/DDBJ whole genome shotgun (WGS) entry which is preliminary data.</text>
</comment>
<proteinExistence type="predicted"/>
<evidence type="ECO:0000313" key="2">
    <source>
        <dbReference type="Proteomes" id="UP001206548"/>
    </source>
</evidence>
<keyword evidence="2" id="KW-1185">Reference proteome</keyword>
<organism evidence="1 2">
    <name type="scientific">Streptococcus sciuri</name>
    <dbReference type="NCBI Taxonomy" id="2973939"/>
    <lineage>
        <taxon>Bacteria</taxon>
        <taxon>Bacillati</taxon>
        <taxon>Bacillota</taxon>
        <taxon>Bacilli</taxon>
        <taxon>Lactobacillales</taxon>
        <taxon>Streptococcaceae</taxon>
        <taxon>Streptococcus</taxon>
    </lineage>
</organism>
<evidence type="ECO:0000313" key="1">
    <source>
        <dbReference type="EMBL" id="MCS4487813.1"/>
    </source>
</evidence>